<sequence length="67" mass="7741">MTIEESVHVTFDETNPKNVVENVDDIAEIWGNSLEEDKGEEEEIQTPVHDLPKEWRTSKNHPLDNVI</sequence>
<accession>A0A2K3JVT3</accession>
<evidence type="ECO:0000313" key="3">
    <source>
        <dbReference type="Proteomes" id="UP000236291"/>
    </source>
</evidence>
<evidence type="ECO:0000313" key="2">
    <source>
        <dbReference type="EMBL" id="PNX58155.1"/>
    </source>
</evidence>
<feature type="non-terminal residue" evidence="2">
    <location>
        <position position="67"/>
    </location>
</feature>
<dbReference type="EMBL" id="ASHM01126470">
    <property type="protein sequence ID" value="PNX58155.1"/>
    <property type="molecule type" value="Genomic_DNA"/>
</dbReference>
<name>A0A2K3JVT3_TRIPR</name>
<protein>
    <submittedName>
        <fullName evidence="2">Uncharacterized protein</fullName>
    </submittedName>
</protein>
<dbReference type="Proteomes" id="UP000236291">
    <property type="component" value="Unassembled WGS sequence"/>
</dbReference>
<gene>
    <name evidence="2" type="ORF">L195_g059050</name>
</gene>
<reference evidence="2 3" key="2">
    <citation type="journal article" date="2017" name="Front. Plant Sci.">
        <title>Gene Classification and Mining of Molecular Markers Useful in Red Clover (Trifolium pratense) Breeding.</title>
        <authorList>
            <person name="Istvanek J."/>
            <person name="Dluhosova J."/>
            <person name="Dluhos P."/>
            <person name="Patkova L."/>
            <person name="Nedelnik J."/>
            <person name="Repkova J."/>
        </authorList>
    </citation>
    <scope>NUCLEOTIDE SEQUENCE [LARGE SCALE GENOMIC DNA]</scope>
    <source>
        <strain evidence="3">cv. Tatra</strain>
        <tissue evidence="2">Young leaves</tissue>
    </source>
</reference>
<evidence type="ECO:0000256" key="1">
    <source>
        <dbReference type="SAM" id="MobiDB-lite"/>
    </source>
</evidence>
<organism evidence="2 3">
    <name type="scientific">Trifolium pratense</name>
    <name type="common">Red clover</name>
    <dbReference type="NCBI Taxonomy" id="57577"/>
    <lineage>
        <taxon>Eukaryota</taxon>
        <taxon>Viridiplantae</taxon>
        <taxon>Streptophyta</taxon>
        <taxon>Embryophyta</taxon>
        <taxon>Tracheophyta</taxon>
        <taxon>Spermatophyta</taxon>
        <taxon>Magnoliopsida</taxon>
        <taxon>eudicotyledons</taxon>
        <taxon>Gunneridae</taxon>
        <taxon>Pentapetalae</taxon>
        <taxon>rosids</taxon>
        <taxon>fabids</taxon>
        <taxon>Fabales</taxon>
        <taxon>Fabaceae</taxon>
        <taxon>Papilionoideae</taxon>
        <taxon>50 kb inversion clade</taxon>
        <taxon>NPAAA clade</taxon>
        <taxon>Hologalegina</taxon>
        <taxon>IRL clade</taxon>
        <taxon>Trifolieae</taxon>
        <taxon>Trifolium</taxon>
    </lineage>
</organism>
<feature type="region of interest" description="Disordered" evidence="1">
    <location>
        <begin position="33"/>
        <end position="67"/>
    </location>
</feature>
<comment type="caution">
    <text evidence="2">The sequence shown here is derived from an EMBL/GenBank/DDBJ whole genome shotgun (WGS) entry which is preliminary data.</text>
</comment>
<dbReference type="AlphaFoldDB" id="A0A2K3JVT3"/>
<proteinExistence type="predicted"/>
<reference evidence="2 3" key="1">
    <citation type="journal article" date="2014" name="Am. J. Bot.">
        <title>Genome assembly and annotation for red clover (Trifolium pratense; Fabaceae).</title>
        <authorList>
            <person name="Istvanek J."/>
            <person name="Jaros M."/>
            <person name="Krenek A."/>
            <person name="Repkova J."/>
        </authorList>
    </citation>
    <scope>NUCLEOTIDE SEQUENCE [LARGE SCALE GENOMIC DNA]</scope>
    <source>
        <strain evidence="3">cv. Tatra</strain>
        <tissue evidence="2">Young leaves</tissue>
    </source>
</reference>